<protein>
    <submittedName>
        <fullName evidence="3">L-ascorbate metabolism protein UlaG (Beta-lactamase superfamily)</fullName>
    </submittedName>
</protein>
<dbReference type="AlphaFoldDB" id="A0A561PB61"/>
<dbReference type="InterPro" id="IPR050114">
    <property type="entry name" value="UPF0173_UPF0282_UlaG_hydrolase"/>
</dbReference>
<comment type="caution">
    <text evidence="3">The sequence shown here is derived from an EMBL/GenBank/DDBJ whole genome shotgun (WGS) entry which is preliminary data.</text>
</comment>
<dbReference type="Gene3D" id="3.60.15.10">
    <property type="entry name" value="Ribonuclease Z/Hydroxyacylglutathione hydrolase-like"/>
    <property type="match status" value="1"/>
</dbReference>
<keyword evidence="4" id="KW-1185">Reference proteome</keyword>
<dbReference type="SMART" id="SM00849">
    <property type="entry name" value="Lactamase_B"/>
    <property type="match status" value="1"/>
</dbReference>
<reference evidence="3 4" key="1">
    <citation type="submission" date="2019-06" db="EMBL/GenBank/DDBJ databases">
        <title>Sorghum-associated microbial communities from plants grown in Nebraska, USA.</title>
        <authorList>
            <person name="Schachtman D."/>
        </authorList>
    </citation>
    <scope>NUCLEOTIDE SEQUENCE [LARGE SCALE GENOMIC DNA]</scope>
    <source>
        <strain evidence="3 4">1209</strain>
    </source>
</reference>
<dbReference type="OrthoDB" id="9805728at2"/>
<proteinExistence type="predicted"/>
<gene>
    <name evidence="3" type="ORF">FHW36_10953</name>
</gene>
<name>A0A561PB61_9BACT</name>
<evidence type="ECO:0000313" key="4">
    <source>
        <dbReference type="Proteomes" id="UP000320811"/>
    </source>
</evidence>
<evidence type="ECO:0000313" key="3">
    <source>
        <dbReference type="EMBL" id="TWF35266.1"/>
    </source>
</evidence>
<dbReference type="Proteomes" id="UP000320811">
    <property type="component" value="Unassembled WGS sequence"/>
</dbReference>
<dbReference type="SUPFAM" id="SSF56281">
    <property type="entry name" value="Metallo-hydrolase/oxidoreductase"/>
    <property type="match status" value="1"/>
</dbReference>
<dbReference type="EMBL" id="VIWO01000009">
    <property type="protein sequence ID" value="TWF35266.1"/>
    <property type="molecule type" value="Genomic_DNA"/>
</dbReference>
<dbReference type="PANTHER" id="PTHR43546:SF9">
    <property type="entry name" value="L-ASCORBATE-6-PHOSPHATE LACTONASE ULAG-RELATED"/>
    <property type="match status" value="1"/>
</dbReference>
<dbReference type="InterPro" id="IPR001279">
    <property type="entry name" value="Metallo-B-lactamas"/>
</dbReference>
<organism evidence="3 4">
    <name type="scientific">Chitinophaga polysaccharea</name>
    <dbReference type="NCBI Taxonomy" id="1293035"/>
    <lineage>
        <taxon>Bacteria</taxon>
        <taxon>Pseudomonadati</taxon>
        <taxon>Bacteroidota</taxon>
        <taxon>Chitinophagia</taxon>
        <taxon>Chitinophagales</taxon>
        <taxon>Chitinophagaceae</taxon>
        <taxon>Chitinophaga</taxon>
    </lineage>
</organism>
<dbReference type="Pfam" id="PF12706">
    <property type="entry name" value="Lactamase_B_2"/>
    <property type="match status" value="1"/>
</dbReference>
<evidence type="ECO:0000256" key="1">
    <source>
        <dbReference type="ARBA" id="ARBA00022801"/>
    </source>
</evidence>
<keyword evidence="1" id="KW-0378">Hydrolase</keyword>
<dbReference type="RefSeq" id="WP_145673240.1">
    <property type="nucleotide sequence ID" value="NZ_VIWO01000009.1"/>
</dbReference>
<dbReference type="PANTHER" id="PTHR43546">
    <property type="entry name" value="UPF0173 METAL-DEPENDENT HYDROLASE MJ1163-RELATED"/>
    <property type="match status" value="1"/>
</dbReference>
<feature type="domain" description="Metallo-beta-lactamase" evidence="2">
    <location>
        <begin position="7"/>
        <end position="206"/>
    </location>
</feature>
<accession>A0A561PB61</accession>
<dbReference type="GO" id="GO:0016787">
    <property type="term" value="F:hydrolase activity"/>
    <property type="evidence" value="ECO:0007669"/>
    <property type="project" value="UniProtKB-KW"/>
</dbReference>
<evidence type="ECO:0000259" key="2">
    <source>
        <dbReference type="SMART" id="SM00849"/>
    </source>
</evidence>
<dbReference type="InterPro" id="IPR036866">
    <property type="entry name" value="RibonucZ/Hydroxyglut_hydro"/>
</dbReference>
<sequence>MSSIQLIRNATLVIHYAGKKILVDPMFAPKSGLGSIAGKVKSPTVELPLPIADIIRDTDLVLVTHTHRDHFDAAASEALDKALPLINQPADEAYFRDAKFTSAITIHDTITWEGITIQRTGGEHGSGEVLLKMGTVSGFVLSAAGEPTIYIAGDTIWIPEIAGYLQTFQPDYVVINSGGAVMPGYENTPILMEESQTMELIKGTGHAKIIAVHMEAIDHCLTTRESLRQKANALNVPEGKLTIPRDGAVVILQ</sequence>